<dbReference type="InParanoid" id="A0A2J7R787"/>
<dbReference type="AlphaFoldDB" id="A0A2J7R787"/>
<protein>
    <submittedName>
        <fullName evidence="1">Uncharacterized protein</fullName>
    </submittedName>
</protein>
<reference evidence="1 2" key="1">
    <citation type="submission" date="2017-12" db="EMBL/GenBank/DDBJ databases">
        <title>Hemimetabolous genomes reveal molecular basis of termite eusociality.</title>
        <authorList>
            <person name="Harrison M.C."/>
            <person name="Jongepier E."/>
            <person name="Robertson H.M."/>
            <person name="Arning N."/>
            <person name="Bitard-Feildel T."/>
            <person name="Chao H."/>
            <person name="Childers C.P."/>
            <person name="Dinh H."/>
            <person name="Doddapaneni H."/>
            <person name="Dugan S."/>
            <person name="Gowin J."/>
            <person name="Greiner C."/>
            <person name="Han Y."/>
            <person name="Hu H."/>
            <person name="Hughes D.S.T."/>
            <person name="Huylmans A.-K."/>
            <person name="Kemena C."/>
            <person name="Kremer L.P.M."/>
            <person name="Lee S.L."/>
            <person name="Lopez-Ezquerra A."/>
            <person name="Mallet L."/>
            <person name="Monroy-Kuhn J.M."/>
            <person name="Moser A."/>
            <person name="Murali S.C."/>
            <person name="Muzny D.M."/>
            <person name="Otani S."/>
            <person name="Piulachs M.-D."/>
            <person name="Poelchau M."/>
            <person name="Qu J."/>
            <person name="Schaub F."/>
            <person name="Wada-Katsumata A."/>
            <person name="Worley K.C."/>
            <person name="Xie Q."/>
            <person name="Ylla G."/>
            <person name="Poulsen M."/>
            <person name="Gibbs R.A."/>
            <person name="Schal C."/>
            <person name="Richards S."/>
            <person name="Belles X."/>
            <person name="Korb J."/>
            <person name="Bornberg-Bauer E."/>
        </authorList>
    </citation>
    <scope>NUCLEOTIDE SEQUENCE [LARGE SCALE GENOMIC DNA]</scope>
    <source>
        <tissue evidence="1">Whole body</tissue>
    </source>
</reference>
<name>A0A2J7R787_9NEOP</name>
<evidence type="ECO:0000313" key="2">
    <source>
        <dbReference type="Proteomes" id="UP000235965"/>
    </source>
</evidence>
<sequence length="72" mass="8077">MAHQERTEEGGIRMLCRCGGGMQGEKRKFGLPDIFYVIAPPVTPFGNTTNTLIDEYLYMKYVSCGWTAEVVV</sequence>
<proteinExistence type="predicted"/>
<evidence type="ECO:0000313" key="1">
    <source>
        <dbReference type="EMBL" id="PNF36693.1"/>
    </source>
</evidence>
<dbReference type="EMBL" id="NEVH01006738">
    <property type="protein sequence ID" value="PNF36693.1"/>
    <property type="molecule type" value="Genomic_DNA"/>
</dbReference>
<gene>
    <name evidence="1" type="ORF">B7P43_G13312</name>
</gene>
<keyword evidence="2" id="KW-1185">Reference proteome</keyword>
<dbReference type="Proteomes" id="UP000235965">
    <property type="component" value="Unassembled WGS sequence"/>
</dbReference>
<organism evidence="1 2">
    <name type="scientific">Cryptotermes secundus</name>
    <dbReference type="NCBI Taxonomy" id="105785"/>
    <lineage>
        <taxon>Eukaryota</taxon>
        <taxon>Metazoa</taxon>
        <taxon>Ecdysozoa</taxon>
        <taxon>Arthropoda</taxon>
        <taxon>Hexapoda</taxon>
        <taxon>Insecta</taxon>
        <taxon>Pterygota</taxon>
        <taxon>Neoptera</taxon>
        <taxon>Polyneoptera</taxon>
        <taxon>Dictyoptera</taxon>
        <taxon>Blattodea</taxon>
        <taxon>Blattoidea</taxon>
        <taxon>Termitoidae</taxon>
        <taxon>Kalotermitidae</taxon>
        <taxon>Cryptotermitinae</taxon>
        <taxon>Cryptotermes</taxon>
    </lineage>
</organism>
<comment type="caution">
    <text evidence="1">The sequence shown here is derived from an EMBL/GenBank/DDBJ whole genome shotgun (WGS) entry which is preliminary data.</text>
</comment>
<accession>A0A2J7R787</accession>